<keyword evidence="2" id="KW-0238">DNA-binding</keyword>
<dbReference type="InterPro" id="IPR011711">
    <property type="entry name" value="GntR_C"/>
</dbReference>
<evidence type="ECO:0000313" key="5">
    <source>
        <dbReference type="EMBL" id="UZX25875.1"/>
    </source>
</evidence>
<dbReference type="InterPro" id="IPR000524">
    <property type="entry name" value="Tscrpt_reg_HTH_GntR"/>
</dbReference>
<proteinExistence type="predicted"/>
<dbReference type="PANTHER" id="PTHR43537:SF5">
    <property type="entry name" value="UXU OPERON TRANSCRIPTIONAL REGULATOR"/>
    <property type="match status" value="1"/>
</dbReference>
<accession>A0ABY6R744</accession>
<evidence type="ECO:0000256" key="3">
    <source>
        <dbReference type="ARBA" id="ARBA00023163"/>
    </source>
</evidence>
<dbReference type="PRINTS" id="PR00035">
    <property type="entry name" value="HTHGNTR"/>
</dbReference>
<evidence type="ECO:0000313" key="6">
    <source>
        <dbReference type="Proteomes" id="UP001164506"/>
    </source>
</evidence>
<dbReference type="Pfam" id="PF07729">
    <property type="entry name" value="FCD"/>
    <property type="match status" value="1"/>
</dbReference>
<dbReference type="InterPro" id="IPR008920">
    <property type="entry name" value="TF_FadR/GntR_C"/>
</dbReference>
<dbReference type="PROSITE" id="PS50949">
    <property type="entry name" value="HTH_GNTR"/>
    <property type="match status" value="1"/>
</dbReference>
<protein>
    <submittedName>
        <fullName evidence="5">FadR family transcriptional regulator</fullName>
    </submittedName>
</protein>
<sequence length="227" mass="24492">MAVTDLAIEKIKEMIVSGALRPGARLPNEADLAGRLGLSRSSLREAVRALTAMRILVPRQGDGTYVSGLEPHLLLESLAFAADVSQGHTAAQLLEVRRLLEPQVTALAAGRLTGEQLKELRGILDRSAEEDIDIETFVALDIEFHRVIADSVGNPVLSTLLGILSTHTQRLRIVRGTRHAPARAQAHRDHETIWRALSAGDAQQAAAACVVHVVAVEDWLVPGLPVE</sequence>
<feature type="domain" description="HTH gntR-type" evidence="4">
    <location>
        <begin position="1"/>
        <end position="69"/>
    </location>
</feature>
<dbReference type="Gene3D" id="1.20.120.530">
    <property type="entry name" value="GntR ligand-binding domain-like"/>
    <property type="match status" value="1"/>
</dbReference>
<evidence type="ECO:0000259" key="4">
    <source>
        <dbReference type="PROSITE" id="PS50949"/>
    </source>
</evidence>
<dbReference type="GeneID" id="95605072"/>
<name>A0ABY6R744_9ACTN</name>
<dbReference type="SUPFAM" id="SSF48008">
    <property type="entry name" value="GntR ligand-binding domain-like"/>
    <property type="match status" value="1"/>
</dbReference>
<keyword evidence="6" id="KW-1185">Reference proteome</keyword>
<dbReference type="SMART" id="SM00345">
    <property type="entry name" value="HTH_GNTR"/>
    <property type="match status" value="1"/>
</dbReference>
<dbReference type="InterPro" id="IPR036390">
    <property type="entry name" value="WH_DNA-bd_sf"/>
</dbReference>
<dbReference type="SMART" id="SM00895">
    <property type="entry name" value="FCD"/>
    <property type="match status" value="1"/>
</dbReference>
<evidence type="ECO:0000256" key="1">
    <source>
        <dbReference type="ARBA" id="ARBA00023015"/>
    </source>
</evidence>
<reference evidence="5" key="1">
    <citation type="submission" date="2021-09" db="EMBL/GenBank/DDBJ databases">
        <title>Complete genome sequence and metabolic characterization of Streptomyces tanashiensis DSM 731 the producer of antibacterial Kalafungin and diverse secondary metabolites.</title>
        <authorList>
            <person name="Abbasi M.N."/>
            <person name="Anwar M.N."/>
            <person name="Alam K."/>
            <person name="Shoaib M."/>
            <person name="Lin Z."/>
            <person name="Hayat M."/>
            <person name="Ali M.I."/>
            <person name="Malik H.M.T."/>
            <person name="Ahmed I."/>
            <person name="Li A."/>
            <person name="Hailong Wang H."/>
            <person name="Zhang Y."/>
        </authorList>
    </citation>
    <scope>NUCLEOTIDE SEQUENCE</scope>
    <source>
        <strain evidence="5">Kala</strain>
    </source>
</reference>
<dbReference type="Gene3D" id="1.10.10.10">
    <property type="entry name" value="Winged helix-like DNA-binding domain superfamily/Winged helix DNA-binding domain"/>
    <property type="match status" value="1"/>
</dbReference>
<dbReference type="EMBL" id="CP084204">
    <property type="protein sequence ID" value="UZX25875.1"/>
    <property type="molecule type" value="Genomic_DNA"/>
</dbReference>
<gene>
    <name evidence="5" type="ORF">LDH80_36570</name>
</gene>
<organism evidence="5 6">
    <name type="scientific">Streptomyces tanashiensis</name>
    <dbReference type="NCBI Taxonomy" id="67367"/>
    <lineage>
        <taxon>Bacteria</taxon>
        <taxon>Bacillati</taxon>
        <taxon>Actinomycetota</taxon>
        <taxon>Actinomycetes</taxon>
        <taxon>Kitasatosporales</taxon>
        <taxon>Streptomycetaceae</taxon>
        <taxon>Streptomyces</taxon>
    </lineage>
</organism>
<keyword evidence="3" id="KW-0804">Transcription</keyword>
<dbReference type="Proteomes" id="UP001164506">
    <property type="component" value="Chromosome"/>
</dbReference>
<dbReference type="InterPro" id="IPR036388">
    <property type="entry name" value="WH-like_DNA-bd_sf"/>
</dbReference>
<dbReference type="SUPFAM" id="SSF46785">
    <property type="entry name" value="Winged helix' DNA-binding domain"/>
    <property type="match status" value="1"/>
</dbReference>
<evidence type="ECO:0000256" key="2">
    <source>
        <dbReference type="ARBA" id="ARBA00023125"/>
    </source>
</evidence>
<dbReference type="CDD" id="cd07377">
    <property type="entry name" value="WHTH_GntR"/>
    <property type="match status" value="1"/>
</dbReference>
<dbReference type="PANTHER" id="PTHR43537">
    <property type="entry name" value="TRANSCRIPTIONAL REGULATOR, GNTR FAMILY"/>
    <property type="match status" value="1"/>
</dbReference>
<dbReference type="Pfam" id="PF00392">
    <property type="entry name" value="GntR"/>
    <property type="match status" value="1"/>
</dbReference>
<keyword evidence="1" id="KW-0805">Transcription regulation</keyword>
<dbReference type="RefSeq" id="WP_267260138.1">
    <property type="nucleotide sequence ID" value="NZ_CP084204.1"/>
</dbReference>